<evidence type="ECO:0000256" key="1">
    <source>
        <dbReference type="SAM" id="MobiDB-lite"/>
    </source>
</evidence>
<feature type="compositionally biased region" description="Basic and acidic residues" evidence="1">
    <location>
        <begin position="55"/>
        <end position="64"/>
    </location>
</feature>
<evidence type="ECO:0000313" key="2">
    <source>
        <dbReference type="EMBL" id="OPB42395.1"/>
    </source>
</evidence>
<keyword evidence="3" id="KW-1185">Reference proteome</keyword>
<organism evidence="2 3">
    <name type="scientific">Trichoderma guizhouense</name>
    <dbReference type="NCBI Taxonomy" id="1491466"/>
    <lineage>
        <taxon>Eukaryota</taxon>
        <taxon>Fungi</taxon>
        <taxon>Dikarya</taxon>
        <taxon>Ascomycota</taxon>
        <taxon>Pezizomycotina</taxon>
        <taxon>Sordariomycetes</taxon>
        <taxon>Hypocreomycetidae</taxon>
        <taxon>Hypocreales</taxon>
        <taxon>Hypocreaceae</taxon>
        <taxon>Trichoderma</taxon>
    </lineage>
</organism>
<gene>
    <name evidence="2" type="ORF">A0O28_0035120</name>
</gene>
<dbReference type="Proteomes" id="UP000191004">
    <property type="component" value="Unassembled WGS sequence"/>
</dbReference>
<accession>A0A1T3CN30</accession>
<sequence length="90" mass="9692">MAPTGSALAAAAFAPSEKVAAQVPATSLSPVPSPHCHAATPTLGRPPPDLADQFRNQRDKRNNTESRTYPQPHIISTLLYTLNKSRSYTH</sequence>
<proteinExistence type="predicted"/>
<comment type="caution">
    <text evidence="2">The sequence shown here is derived from an EMBL/GenBank/DDBJ whole genome shotgun (WGS) entry which is preliminary data.</text>
</comment>
<reference evidence="2 3" key="1">
    <citation type="submission" date="2016-04" db="EMBL/GenBank/DDBJ databases">
        <title>Multiple horizontal gene transfer events from other fungi enriched the ability of the initially mycotrophic fungus Trichoderma (Ascomycota) to feed on dead plant biomass.</title>
        <authorList>
            <person name="Atanasova L."/>
            <person name="Chenthamara K."/>
            <person name="Zhang J."/>
            <person name="Grujic M."/>
            <person name="Henrissat B."/>
            <person name="Kuo A."/>
            <person name="Aertz A."/>
            <person name="Salamov A."/>
            <person name="Lipzen A."/>
            <person name="Labutti K."/>
            <person name="Barry K."/>
            <person name="Miao Y."/>
            <person name="Rahimi M.J."/>
            <person name="Shen Q."/>
            <person name="Grigoriev I.V."/>
            <person name="Kubicek C.P."/>
            <person name="Druzhinina I.S."/>
        </authorList>
    </citation>
    <scope>NUCLEOTIDE SEQUENCE [LARGE SCALE GENOMIC DNA]</scope>
    <source>
        <strain evidence="2 3">NJAU 4742</strain>
    </source>
</reference>
<protein>
    <submittedName>
        <fullName evidence="2">Uncharacterized protein</fullName>
    </submittedName>
</protein>
<feature type="region of interest" description="Disordered" evidence="1">
    <location>
        <begin position="22"/>
        <end position="72"/>
    </location>
</feature>
<name>A0A1T3CN30_9HYPO</name>
<dbReference type="EMBL" id="LVVK01000013">
    <property type="protein sequence ID" value="OPB42395.1"/>
    <property type="molecule type" value="Genomic_DNA"/>
</dbReference>
<dbReference type="AlphaFoldDB" id="A0A1T3CN30"/>
<evidence type="ECO:0000313" key="3">
    <source>
        <dbReference type="Proteomes" id="UP000191004"/>
    </source>
</evidence>